<gene>
    <name evidence="9" type="primary">hisA</name>
    <name evidence="11" type="ORF">ACFSRZ_09320</name>
</gene>
<name>A0ABW5LS26_9FLAO</name>
<evidence type="ECO:0000256" key="4">
    <source>
        <dbReference type="ARBA" id="ARBA00009667"/>
    </source>
</evidence>
<dbReference type="InterPro" id="IPR044524">
    <property type="entry name" value="Isoase_HisA-like"/>
</dbReference>
<evidence type="ECO:0000256" key="3">
    <source>
        <dbReference type="ARBA" id="ARBA00005133"/>
    </source>
</evidence>
<evidence type="ECO:0000256" key="8">
    <source>
        <dbReference type="ARBA" id="ARBA00023235"/>
    </source>
</evidence>
<accession>A0ABW5LS26</accession>
<comment type="similarity">
    <text evidence="4 9 10">Belongs to the HisA/HisF family.</text>
</comment>
<dbReference type="RefSeq" id="WP_379666280.1">
    <property type="nucleotide sequence ID" value="NZ_JBHULH010000004.1"/>
</dbReference>
<keyword evidence="8 9" id="KW-0413">Isomerase</keyword>
<evidence type="ECO:0000313" key="11">
    <source>
        <dbReference type="EMBL" id="MFD2567570.1"/>
    </source>
</evidence>
<keyword evidence="5 9" id="KW-0963">Cytoplasm</keyword>
<dbReference type="SUPFAM" id="SSF51366">
    <property type="entry name" value="Ribulose-phoshate binding barrel"/>
    <property type="match status" value="1"/>
</dbReference>
<dbReference type="EC" id="5.3.1.16" evidence="9"/>
<evidence type="ECO:0000256" key="2">
    <source>
        <dbReference type="ARBA" id="ARBA00004496"/>
    </source>
</evidence>
<comment type="pathway">
    <text evidence="3 9">Amino-acid biosynthesis; L-histidine biosynthesis; L-histidine from 5-phospho-alpha-D-ribose 1-diphosphate: step 4/9.</text>
</comment>
<evidence type="ECO:0000256" key="6">
    <source>
        <dbReference type="ARBA" id="ARBA00022605"/>
    </source>
</evidence>
<comment type="catalytic activity">
    <reaction evidence="1 9">
        <text>1-(5-phospho-beta-D-ribosyl)-5-[(5-phospho-beta-D-ribosylamino)methylideneamino]imidazole-4-carboxamide = 5-[(5-phospho-1-deoxy-D-ribulos-1-ylimino)methylamino]-1-(5-phospho-beta-D-ribosyl)imidazole-4-carboxamide</text>
        <dbReference type="Rhea" id="RHEA:15469"/>
        <dbReference type="ChEBI" id="CHEBI:58435"/>
        <dbReference type="ChEBI" id="CHEBI:58525"/>
        <dbReference type="EC" id="5.3.1.16"/>
    </reaction>
</comment>
<keyword evidence="6 9" id="KW-0028">Amino-acid biosynthesis</keyword>
<feature type="active site" description="Proton acceptor" evidence="9">
    <location>
        <position position="8"/>
    </location>
</feature>
<dbReference type="InterPro" id="IPR011060">
    <property type="entry name" value="RibuloseP-bd_barrel"/>
</dbReference>
<dbReference type="InterPro" id="IPR013785">
    <property type="entry name" value="Aldolase_TIM"/>
</dbReference>
<protein>
    <recommendedName>
        <fullName evidence="9">1-(5-phosphoribosyl)-5-[(5-phosphoribosylamino)methylideneamino] imidazole-4-carboxamide isomerase</fullName>
        <ecNumber evidence="9">5.3.1.16</ecNumber>
    </recommendedName>
    <alternativeName>
        <fullName evidence="9">Phosphoribosylformimino-5-aminoimidazole carboxamide ribotide isomerase</fullName>
    </alternativeName>
</protein>
<keyword evidence="7 9" id="KW-0368">Histidine biosynthesis</keyword>
<evidence type="ECO:0000256" key="1">
    <source>
        <dbReference type="ARBA" id="ARBA00000901"/>
    </source>
</evidence>
<feature type="active site" description="Proton donor" evidence="9">
    <location>
        <position position="130"/>
    </location>
</feature>
<comment type="subcellular location">
    <subcellularLocation>
        <location evidence="2 9">Cytoplasm</location>
    </subcellularLocation>
</comment>
<comment type="caution">
    <text evidence="11">The sequence shown here is derived from an EMBL/GenBank/DDBJ whole genome shotgun (WGS) entry which is preliminary data.</text>
</comment>
<evidence type="ECO:0000256" key="9">
    <source>
        <dbReference type="HAMAP-Rule" id="MF_01014"/>
    </source>
</evidence>
<dbReference type="Pfam" id="PF00977">
    <property type="entry name" value="His_biosynth"/>
    <property type="match status" value="2"/>
</dbReference>
<dbReference type="PANTHER" id="PTHR43090">
    <property type="entry name" value="1-(5-PHOSPHORIBOSYL)-5-[(5-PHOSPHORIBOSYLAMINO)METHYLIDENEAMINO] IMIDAZOLE-4-CARBOXAMIDE ISOMERASE"/>
    <property type="match status" value="1"/>
</dbReference>
<dbReference type="Proteomes" id="UP001597508">
    <property type="component" value="Unassembled WGS sequence"/>
</dbReference>
<keyword evidence="12" id="KW-1185">Reference proteome</keyword>
<dbReference type="CDD" id="cd04732">
    <property type="entry name" value="HisA"/>
    <property type="match status" value="1"/>
</dbReference>
<dbReference type="HAMAP" id="MF_01014">
    <property type="entry name" value="HisA"/>
    <property type="match status" value="1"/>
</dbReference>
<sequence>MRIIPAIDIIDGKCVRLTKGDYSTKKIYNENPVEVAKEFQDHGIEYLHVVDLDGAKASHIINYKTLEKIAGKTNLKIDFGGGLKSDEDLRIAFESGANQITGGSIAVKKPELFESWIRKYGSDQIILGADCKEEKIAVSGWQEESDLKVIPFIQNYQQKGVSYVICTDISKDGMLKGPSFDLYQRIIEQTVIPTKVEESQLGKDLSTVLNETNNIKLIASGGISTFDELPKLQELGCEGVIIGKAIYENRISLQELEKFIIDAN</sequence>
<proteinExistence type="inferred from homology"/>
<dbReference type="InterPro" id="IPR006062">
    <property type="entry name" value="His_biosynth"/>
</dbReference>
<evidence type="ECO:0000256" key="7">
    <source>
        <dbReference type="ARBA" id="ARBA00023102"/>
    </source>
</evidence>
<dbReference type="PANTHER" id="PTHR43090:SF2">
    <property type="entry name" value="1-(5-PHOSPHORIBOSYL)-5-[(5-PHOSPHORIBOSYLAMINO)METHYLIDENEAMINO] IMIDAZOLE-4-CARBOXAMIDE ISOMERASE"/>
    <property type="match status" value="1"/>
</dbReference>
<organism evidence="11 12">
    <name type="scientific">Pseudotenacibaculum haliotis</name>
    <dbReference type="NCBI Taxonomy" id="1862138"/>
    <lineage>
        <taxon>Bacteria</taxon>
        <taxon>Pseudomonadati</taxon>
        <taxon>Bacteroidota</taxon>
        <taxon>Flavobacteriia</taxon>
        <taxon>Flavobacteriales</taxon>
        <taxon>Flavobacteriaceae</taxon>
        <taxon>Pseudotenacibaculum</taxon>
    </lineage>
</organism>
<evidence type="ECO:0000256" key="5">
    <source>
        <dbReference type="ARBA" id="ARBA00022490"/>
    </source>
</evidence>
<evidence type="ECO:0000256" key="10">
    <source>
        <dbReference type="RuleBase" id="RU003657"/>
    </source>
</evidence>
<reference evidence="12" key="1">
    <citation type="journal article" date="2019" name="Int. J. Syst. Evol. Microbiol.">
        <title>The Global Catalogue of Microorganisms (GCM) 10K type strain sequencing project: providing services to taxonomists for standard genome sequencing and annotation.</title>
        <authorList>
            <consortium name="The Broad Institute Genomics Platform"/>
            <consortium name="The Broad Institute Genome Sequencing Center for Infectious Disease"/>
            <person name="Wu L."/>
            <person name="Ma J."/>
        </authorList>
    </citation>
    <scope>NUCLEOTIDE SEQUENCE [LARGE SCALE GENOMIC DNA]</scope>
    <source>
        <strain evidence="12">KCTC 52127</strain>
    </source>
</reference>
<dbReference type="EMBL" id="JBHULH010000004">
    <property type="protein sequence ID" value="MFD2567570.1"/>
    <property type="molecule type" value="Genomic_DNA"/>
</dbReference>
<dbReference type="InterPro" id="IPR023016">
    <property type="entry name" value="HisA/PriA"/>
</dbReference>
<dbReference type="Gene3D" id="3.20.20.70">
    <property type="entry name" value="Aldolase class I"/>
    <property type="match status" value="2"/>
</dbReference>
<evidence type="ECO:0000313" key="12">
    <source>
        <dbReference type="Proteomes" id="UP001597508"/>
    </source>
</evidence>